<dbReference type="Pfam" id="PF00589">
    <property type="entry name" value="Phage_integrase"/>
    <property type="match status" value="1"/>
</dbReference>
<dbReference type="PROSITE" id="PS51898">
    <property type="entry name" value="TYR_RECOMBINASE"/>
    <property type="match status" value="1"/>
</dbReference>
<reference evidence="3 4" key="1">
    <citation type="submission" date="2019-01" db="EMBL/GenBank/DDBJ databases">
        <title>Vagococcus silagei sp. nov. isolated from brewer's grain.</title>
        <authorList>
            <person name="Guu J.-R."/>
        </authorList>
    </citation>
    <scope>NUCLEOTIDE SEQUENCE [LARGE SCALE GENOMIC DNA]</scope>
    <source>
        <strain evidence="3 4">2B-2</strain>
    </source>
</reference>
<dbReference type="InterPro" id="IPR011010">
    <property type="entry name" value="DNA_brk_join_enz"/>
</dbReference>
<gene>
    <name evidence="3" type="ORF">ESZ54_10070</name>
</gene>
<evidence type="ECO:0000256" key="1">
    <source>
        <dbReference type="ARBA" id="ARBA00023172"/>
    </source>
</evidence>
<dbReference type="InterPro" id="IPR013762">
    <property type="entry name" value="Integrase-like_cat_sf"/>
</dbReference>
<dbReference type="EMBL" id="SDGV01000022">
    <property type="protein sequence ID" value="THB60559.1"/>
    <property type="molecule type" value="Genomic_DNA"/>
</dbReference>
<keyword evidence="1" id="KW-0233">DNA recombination</keyword>
<dbReference type="InterPro" id="IPR002104">
    <property type="entry name" value="Integrase_catalytic"/>
</dbReference>
<keyword evidence="4" id="KW-1185">Reference proteome</keyword>
<name>A0A4V3TUW5_9ENTE</name>
<organism evidence="3 4">
    <name type="scientific">Vagococcus silagei</name>
    <dbReference type="NCBI Taxonomy" id="2508885"/>
    <lineage>
        <taxon>Bacteria</taxon>
        <taxon>Bacillati</taxon>
        <taxon>Bacillota</taxon>
        <taxon>Bacilli</taxon>
        <taxon>Lactobacillales</taxon>
        <taxon>Enterococcaceae</taxon>
        <taxon>Vagococcus</taxon>
    </lineage>
</organism>
<accession>A0A4V3TUW5</accession>
<dbReference type="Proteomes" id="UP000310506">
    <property type="component" value="Unassembled WGS sequence"/>
</dbReference>
<evidence type="ECO:0000313" key="4">
    <source>
        <dbReference type="Proteomes" id="UP000310506"/>
    </source>
</evidence>
<comment type="caution">
    <text evidence="3">The sequence shown here is derived from an EMBL/GenBank/DDBJ whole genome shotgun (WGS) entry which is preliminary data.</text>
</comment>
<dbReference type="AlphaFoldDB" id="A0A4V3TUW5"/>
<evidence type="ECO:0000259" key="2">
    <source>
        <dbReference type="PROSITE" id="PS51898"/>
    </source>
</evidence>
<evidence type="ECO:0000313" key="3">
    <source>
        <dbReference type="EMBL" id="THB60559.1"/>
    </source>
</evidence>
<dbReference type="GO" id="GO:0015074">
    <property type="term" value="P:DNA integration"/>
    <property type="evidence" value="ECO:0007669"/>
    <property type="project" value="InterPro"/>
</dbReference>
<feature type="domain" description="Tyr recombinase" evidence="2">
    <location>
        <begin position="7"/>
        <end position="194"/>
    </location>
</feature>
<dbReference type="GO" id="GO:0006310">
    <property type="term" value="P:DNA recombination"/>
    <property type="evidence" value="ECO:0007669"/>
    <property type="project" value="UniProtKB-KW"/>
</dbReference>
<dbReference type="SUPFAM" id="SSF56349">
    <property type="entry name" value="DNA breaking-rejoining enzymes"/>
    <property type="match status" value="1"/>
</dbReference>
<proteinExistence type="predicted"/>
<protein>
    <submittedName>
        <fullName evidence="3">Site-specific integrase</fullName>
    </submittedName>
</protein>
<dbReference type="Gene3D" id="1.10.443.10">
    <property type="entry name" value="Intergrase catalytic core"/>
    <property type="match status" value="1"/>
</dbReference>
<sequence length="199" mass="23043">MTKRQLHNVQPIKDSVILKQVKDTLLDSFKAGRRNYTIFQLGKATLLRASDVLSLEYLDVFTEDGVLKKNAYIKDKKTGKPNNLYLNPAKEDLLVYQQWRQDNQIESKWLFPSSTSPDKHITTKQYYKVMKQTGDLLSINYLGTHTMRKTGAYLVYEQSGYNIGLVMKLLNHSDQNSTLKYLGLDEIDKEERLDKINFG</sequence>
<dbReference type="OrthoDB" id="9788852at2"/>
<dbReference type="RefSeq" id="WP_136137549.1">
    <property type="nucleotide sequence ID" value="NZ_SDGV01000022.1"/>
</dbReference>
<dbReference type="GO" id="GO:0003677">
    <property type="term" value="F:DNA binding"/>
    <property type="evidence" value="ECO:0007669"/>
    <property type="project" value="InterPro"/>
</dbReference>